<dbReference type="Proteomes" id="UP000054321">
    <property type="component" value="Unassembled WGS sequence"/>
</dbReference>
<dbReference type="HOGENOM" id="CLU_052827_4_2_1"/>
<name>A0A0C3CSV9_OIDMZ</name>
<feature type="non-terminal residue" evidence="2">
    <location>
        <position position="1"/>
    </location>
</feature>
<organism evidence="2 3">
    <name type="scientific">Oidiodendron maius (strain Zn)</name>
    <dbReference type="NCBI Taxonomy" id="913774"/>
    <lineage>
        <taxon>Eukaryota</taxon>
        <taxon>Fungi</taxon>
        <taxon>Dikarya</taxon>
        <taxon>Ascomycota</taxon>
        <taxon>Pezizomycotina</taxon>
        <taxon>Leotiomycetes</taxon>
        <taxon>Leotiomycetes incertae sedis</taxon>
        <taxon>Myxotrichaceae</taxon>
        <taxon>Oidiodendron</taxon>
    </lineage>
</organism>
<dbReference type="SUPFAM" id="SSF54637">
    <property type="entry name" value="Thioesterase/thiol ester dehydrase-isomerase"/>
    <property type="match status" value="1"/>
</dbReference>
<dbReference type="AlphaFoldDB" id="A0A0C3CSV9"/>
<gene>
    <name evidence="2" type="ORF">OIDMADRAFT_89188</name>
</gene>
<dbReference type="Pfam" id="PF03061">
    <property type="entry name" value="4HBT"/>
    <property type="match status" value="1"/>
</dbReference>
<dbReference type="STRING" id="913774.A0A0C3CSV9"/>
<reference evidence="2 3" key="1">
    <citation type="submission" date="2014-04" db="EMBL/GenBank/DDBJ databases">
        <authorList>
            <consortium name="DOE Joint Genome Institute"/>
            <person name="Kuo A."/>
            <person name="Martino E."/>
            <person name="Perotto S."/>
            <person name="Kohler A."/>
            <person name="Nagy L.G."/>
            <person name="Floudas D."/>
            <person name="Copeland A."/>
            <person name="Barry K.W."/>
            <person name="Cichocki N."/>
            <person name="Veneault-Fourrey C."/>
            <person name="LaButti K."/>
            <person name="Lindquist E.A."/>
            <person name="Lipzen A."/>
            <person name="Lundell T."/>
            <person name="Morin E."/>
            <person name="Murat C."/>
            <person name="Sun H."/>
            <person name="Tunlid A."/>
            <person name="Henrissat B."/>
            <person name="Grigoriev I.V."/>
            <person name="Hibbett D.S."/>
            <person name="Martin F."/>
            <person name="Nordberg H.P."/>
            <person name="Cantor M.N."/>
            <person name="Hua S.X."/>
        </authorList>
    </citation>
    <scope>NUCLEOTIDE SEQUENCE [LARGE SCALE GENOMIC DNA]</scope>
    <source>
        <strain evidence="2 3">Zn</strain>
    </source>
</reference>
<proteinExistence type="predicted"/>
<evidence type="ECO:0000313" key="2">
    <source>
        <dbReference type="EMBL" id="KIM92767.1"/>
    </source>
</evidence>
<feature type="domain" description="Thioesterase" evidence="1">
    <location>
        <begin position="90"/>
        <end position="166"/>
    </location>
</feature>
<protein>
    <recommendedName>
        <fullName evidence="1">Thioesterase domain-containing protein</fullName>
    </recommendedName>
</protein>
<evidence type="ECO:0000313" key="3">
    <source>
        <dbReference type="Proteomes" id="UP000054321"/>
    </source>
</evidence>
<feature type="non-terminal residue" evidence="2">
    <location>
        <position position="184"/>
    </location>
</feature>
<dbReference type="EMBL" id="KN832906">
    <property type="protein sequence ID" value="KIM92767.1"/>
    <property type="molecule type" value="Genomic_DNA"/>
</dbReference>
<reference evidence="3" key="2">
    <citation type="submission" date="2015-01" db="EMBL/GenBank/DDBJ databases">
        <title>Evolutionary Origins and Diversification of the Mycorrhizal Mutualists.</title>
        <authorList>
            <consortium name="DOE Joint Genome Institute"/>
            <consortium name="Mycorrhizal Genomics Consortium"/>
            <person name="Kohler A."/>
            <person name="Kuo A."/>
            <person name="Nagy L.G."/>
            <person name="Floudas D."/>
            <person name="Copeland A."/>
            <person name="Barry K.W."/>
            <person name="Cichocki N."/>
            <person name="Veneault-Fourrey C."/>
            <person name="LaButti K."/>
            <person name="Lindquist E.A."/>
            <person name="Lipzen A."/>
            <person name="Lundell T."/>
            <person name="Morin E."/>
            <person name="Murat C."/>
            <person name="Riley R."/>
            <person name="Ohm R."/>
            <person name="Sun H."/>
            <person name="Tunlid A."/>
            <person name="Henrissat B."/>
            <person name="Grigoriev I.V."/>
            <person name="Hibbett D.S."/>
            <person name="Martin F."/>
        </authorList>
    </citation>
    <scope>NUCLEOTIDE SEQUENCE [LARGE SCALE GENOMIC DNA]</scope>
    <source>
        <strain evidence="3">Zn</strain>
    </source>
</reference>
<accession>A0A0C3CSV9</accession>
<dbReference type="InterPro" id="IPR052061">
    <property type="entry name" value="PTE-AB_protein"/>
</dbReference>
<dbReference type="PANTHER" id="PTHR47260">
    <property type="entry name" value="UPF0644 PROTEIN PB2B4.06"/>
    <property type="match status" value="1"/>
</dbReference>
<dbReference type="CDD" id="cd03443">
    <property type="entry name" value="PaaI_thioesterase"/>
    <property type="match status" value="1"/>
</dbReference>
<dbReference type="PANTHER" id="PTHR47260:SF1">
    <property type="entry name" value="UPF0644 PROTEIN PB2B4.06"/>
    <property type="match status" value="1"/>
</dbReference>
<dbReference type="OrthoDB" id="506431at2759"/>
<sequence length="184" mass="19851">WCSRVLGDPNLLSIATPSRRPKASTEDAFIAETLATATTISAWQSFYKKLPPPSNSSELDAPSDEHDTNPIAGELVSLLALGQGTNGYVNVAHGGLISTILDQTMGLVVAFHESVGTSGYTASMNVKFRMPVPTPGAVLCRSWLERRSSGRKMWVRGTIEDGEGGLFAEAESLWIEVEEKTQKL</sequence>
<dbReference type="InParanoid" id="A0A0C3CSV9"/>
<keyword evidence="3" id="KW-1185">Reference proteome</keyword>
<evidence type="ECO:0000259" key="1">
    <source>
        <dbReference type="Pfam" id="PF03061"/>
    </source>
</evidence>
<dbReference type="InterPro" id="IPR006683">
    <property type="entry name" value="Thioestr_dom"/>
</dbReference>
<dbReference type="Gene3D" id="3.10.129.10">
    <property type="entry name" value="Hotdog Thioesterase"/>
    <property type="match status" value="1"/>
</dbReference>
<dbReference type="InterPro" id="IPR029069">
    <property type="entry name" value="HotDog_dom_sf"/>
</dbReference>